<organism evidence="1">
    <name type="scientific">Solanum lycopersicum</name>
    <name type="common">Tomato</name>
    <name type="synonym">Lycopersicon esculentum</name>
    <dbReference type="NCBI Taxonomy" id="4081"/>
    <lineage>
        <taxon>Eukaryota</taxon>
        <taxon>Viridiplantae</taxon>
        <taxon>Streptophyta</taxon>
        <taxon>Embryophyta</taxon>
        <taxon>Tracheophyta</taxon>
        <taxon>Spermatophyta</taxon>
        <taxon>Magnoliopsida</taxon>
        <taxon>eudicotyledons</taxon>
        <taxon>Gunneridae</taxon>
        <taxon>Pentapetalae</taxon>
        <taxon>asterids</taxon>
        <taxon>lamiids</taxon>
        <taxon>Solanales</taxon>
        <taxon>Solanaceae</taxon>
        <taxon>Solanoideae</taxon>
        <taxon>Solaneae</taxon>
        <taxon>Solanum</taxon>
        <taxon>Solanum subgen. Lycopersicon</taxon>
    </lineage>
</organism>
<evidence type="ECO:0000313" key="2">
    <source>
        <dbReference type="Proteomes" id="UP000004994"/>
    </source>
</evidence>
<keyword evidence="2" id="KW-1185">Reference proteome</keyword>
<accession>A0A3Q7EDK1</accession>
<dbReference type="Gramene" id="Solyc01g057160.1.1">
    <property type="protein sequence ID" value="Solyc01g057160.1.1.1"/>
    <property type="gene ID" value="Solyc01g057160.1"/>
</dbReference>
<dbReference type="PaxDb" id="4081-Solyc01g057160.1.1"/>
<reference evidence="1" key="1">
    <citation type="journal article" date="2012" name="Nature">
        <title>The tomato genome sequence provides insights into fleshy fruit evolution.</title>
        <authorList>
            <consortium name="Tomato Genome Consortium"/>
        </authorList>
    </citation>
    <scope>NUCLEOTIDE SEQUENCE [LARGE SCALE GENOMIC DNA]</scope>
    <source>
        <strain evidence="1">cv. Heinz 1706</strain>
    </source>
</reference>
<protein>
    <submittedName>
        <fullName evidence="1">Uncharacterized protein</fullName>
    </submittedName>
</protein>
<dbReference type="InParanoid" id="A0A3Q7EDK1"/>
<dbReference type="EnsemblPlants" id="Solyc01g057160.1.1">
    <property type="protein sequence ID" value="Solyc01g057160.1.1.1"/>
    <property type="gene ID" value="Solyc01g057160.1"/>
</dbReference>
<dbReference type="AlphaFoldDB" id="A0A3Q7EDK1"/>
<sequence length="66" mass="7466">MRARRSCRGTGLEQHRCSPALAEAEDAENLVAFRVFDAVRFLVNVEVVGPRMRSFKAFRGWLVTSP</sequence>
<evidence type="ECO:0000313" key="1">
    <source>
        <dbReference type="EnsemblPlants" id="Solyc01g057160.1.1.1"/>
    </source>
</evidence>
<dbReference type="Proteomes" id="UP000004994">
    <property type="component" value="Chromosome 1"/>
</dbReference>
<name>A0A3Q7EDK1_SOLLC</name>
<reference evidence="1" key="2">
    <citation type="submission" date="2019-01" db="UniProtKB">
        <authorList>
            <consortium name="EnsemblPlants"/>
        </authorList>
    </citation>
    <scope>IDENTIFICATION</scope>
    <source>
        <strain evidence="1">cv. Heinz 1706</strain>
    </source>
</reference>
<proteinExistence type="predicted"/>